<dbReference type="EMBL" id="JANBUJ010000292">
    <property type="protein sequence ID" value="KAJ2772958.1"/>
    <property type="molecule type" value="Genomic_DNA"/>
</dbReference>
<dbReference type="Proteomes" id="UP001140234">
    <property type="component" value="Unassembled WGS sequence"/>
</dbReference>
<gene>
    <name evidence="1" type="ORF">IWQ57_001531</name>
</gene>
<evidence type="ECO:0000313" key="1">
    <source>
        <dbReference type="EMBL" id="KAJ2772958.1"/>
    </source>
</evidence>
<protein>
    <submittedName>
        <fullName evidence="1">Uncharacterized protein</fullName>
    </submittedName>
</protein>
<accession>A0ACC1K402</accession>
<organism evidence="1 2">
    <name type="scientific">Coemansia nantahalensis</name>
    <dbReference type="NCBI Taxonomy" id="2789366"/>
    <lineage>
        <taxon>Eukaryota</taxon>
        <taxon>Fungi</taxon>
        <taxon>Fungi incertae sedis</taxon>
        <taxon>Zoopagomycota</taxon>
        <taxon>Kickxellomycotina</taxon>
        <taxon>Kickxellomycetes</taxon>
        <taxon>Kickxellales</taxon>
        <taxon>Kickxellaceae</taxon>
        <taxon>Coemansia</taxon>
    </lineage>
</organism>
<sequence>MSSFEGQPIKCRAAVAWEAGKPLSIEEIEVAPPKAGEVRLKVVATGICHTDVYTLSGKDAEGRFPCILGHEGGCIVESVGEGVTSVRPGDHVIPLYTAECRECKFCKSGKTNLCSKVRATQGRGEMPDGTTRFSCNGKPIYHYMGTSTFSEYTVVCEVSCAKVDPTARLDRLCLLGCGIPTGWGAVNYTAKVEEGATVAVFGCGAIGLSVIQGAVAAKASRIIAIDVNPAKFEMARRFGATDFVNPRDFADQPIQQVIVDNYDGGVDYSFECSGGNVDVMRAALECCHKGWGTSVIISVAASGQEISTRPFQLVTGRVWKGSAFGGVKGRTQLPHFVDMYLGGQLNIDDYVTDEFSLDDIAKGLDAMHGPSCIRPVISMARD</sequence>
<comment type="caution">
    <text evidence="1">The sequence shown here is derived from an EMBL/GenBank/DDBJ whole genome shotgun (WGS) entry which is preliminary data.</text>
</comment>
<reference evidence="1" key="1">
    <citation type="submission" date="2022-07" db="EMBL/GenBank/DDBJ databases">
        <title>Phylogenomic reconstructions and comparative analyses of Kickxellomycotina fungi.</title>
        <authorList>
            <person name="Reynolds N.K."/>
            <person name="Stajich J.E."/>
            <person name="Barry K."/>
            <person name="Grigoriev I.V."/>
            <person name="Crous P."/>
            <person name="Smith M.E."/>
        </authorList>
    </citation>
    <scope>NUCLEOTIDE SEQUENCE</scope>
    <source>
        <strain evidence="1">CBS 109366</strain>
    </source>
</reference>
<keyword evidence="2" id="KW-1185">Reference proteome</keyword>
<evidence type="ECO:0000313" key="2">
    <source>
        <dbReference type="Proteomes" id="UP001140234"/>
    </source>
</evidence>
<name>A0ACC1K402_9FUNG</name>
<proteinExistence type="predicted"/>